<keyword evidence="1" id="KW-0408">Iron</keyword>
<dbReference type="InterPro" id="IPR008988">
    <property type="entry name" value="Transcriptional_repressor_C"/>
</dbReference>
<proteinExistence type="predicted"/>
<dbReference type="AlphaFoldDB" id="Q7MRX9"/>
<dbReference type="EMBL" id="BX571659">
    <property type="protein sequence ID" value="CAE10058.1"/>
    <property type="molecule type" value="Genomic_DNA"/>
</dbReference>
<evidence type="ECO:0000313" key="4">
    <source>
        <dbReference type="Proteomes" id="UP000000422"/>
    </source>
</evidence>
<evidence type="ECO:0000259" key="2">
    <source>
        <dbReference type="SMART" id="SM00899"/>
    </source>
</evidence>
<dbReference type="SUPFAM" id="SSF50037">
    <property type="entry name" value="C-terminal domain of transcriptional repressors"/>
    <property type="match status" value="1"/>
</dbReference>
<dbReference type="RefSeq" id="WP_011138854.1">
    <property type="nucleotide sequence ID" value="NC_005090.1"/>
</dbReference>
<accession>Q7MRX9</accession>
<evidence type="ECO:0000256" key="1">
    <source>
        <dbReference type="ARBA" id="ARBA00023004"/>
    </source>
</evidence>
<sequence length="76" mass="8525">MKLHELQKGEKAVVKGLPSDQILRERLHSFGIFKESHLEVKEVSLVKATLVVALNQSLMILRSSEAESIEVEKLVS</sequence>
<name>Q7MRX9_WOLSU</name>
<evidence type="ECO:0000313" key="3">
    <source>
        <dbReference type="EMBL" id="CAE10058.1"/>
    </source>
</evidence>
<organism evidence="4">
    <name type="scientific">Wolinella succinogenes (strain ATCC 29543 / DSM 1740 / CCUG 13145 / JCM 31913 / LMG 7466 / NCTC 11488 / FDC 602W)</name>
    <name type="common">Vibrio succinogenes</name>
    <dbReference type="NCBI Taxonomy" id="273121"/>
    <lineage>
        <taxon>Bacteria</taxon>
        <taxon>Pseudomonadati</taxon>
        <taxon>Campylobacterota</taxon>
        <taxon>Epsilonproteobacteria</taxon>
        <taxon>Campylobacterales</taxon>
        <taxon>Helicobacteraceae</taxon>
        <taxon>Wolinella</taxon>
    </lineage>
</organism>
<dbReference type="STRING" id="273121.WS0955"/>
<dbReference type="HOGENOM" id="CLU_150646_12_2_7"/>
<dbReference type="eggNOG" id="COG1918">
    <property type="taxonomic scope" value="Bacteria"/>
</dbReference>
<dbReference type="SMART" id="SM00899">
    <property type="entry name" value="FeoA"/>
    <property type="match status" value="1"/>
</dbReference>
<dbReference type="Proteomes" id="UP000000422">
    <property type="component" value="Chromosome"/>
</dbReference>
<dbReference type="Gene3D" id="2.30.30.90">
    <property type="match status" value="1"/>
</dbReference>
<gene>
    <name evidence="3" type="ordered locus">WS0955</name>
</gene>
<dbReference type="InterPro" id="IPR038157">
    <property type="entry name" value="FeoA_core_dom"/>
</dbReference>
<dbReference type="KEGG" id="wsu:WS0955"/>
<keyword evidence="4" id="KW-1185">Reference proteome</keyword>
<dbReference type="GO" id="GO:0046914">
    <property type="term" value="F:transition metal ion binding"/>
    <property type="evidence" value="ECO:0007669"/>
    <property type="project" value="InterPro"/>
</dbReference>
<reference evidence="3 4" key="1">
    <citation type="journal article" date="2003" name="Proc. Natl. Acad. Sci. U.S.A.">
        <title>Complete genome sequence and analysis of Wolinella succinogenes.</title>
        <authorList>
            <person name="Baar C."/>
            <person name="Eppinger M."/>
            <person name="Raddatz G."/>
            <person name="Simon JM."/>
            <person name="Lanz C."/>
            <person name="Klimmek O."/>
            <person name="Nandakumar R."/>
            <person name="Gross R."/>
            <person name="Rosinus A."/>
            <person name="Keller H."/>
            <person name="Jagtap P."/>
            <person name="Linke B."/>
            <person name="Meyer F."/>
            <person name="Lederer H."/>
            <person name="Schuster S.C."/>
        </authorList>
    </citation>
    <scope>NUCLEOTIDE SEQUENCE [LARGE SCALE GENOMIC DNA]</scope>
    <source>
        <strain evidence="4">ATCC 29543 / DSM 1740 / CCUG 13145 / JCM 31913 / LMG 7466 / NCTC 11488 / FDC 602W</strain>
    </source>
</reference>
<feature type="domain" description="Ferrous iron transporter FeoA-like" evidence="2">
    <location>
        <begin position="1"/>
        <end position="73"/>
    </location>
</feature>
<dbReference type="InterPro" id="IPR007167">
    <property type="entry name" value="Fe-transptr_FeoA-like"/>
</dbReference>
<dbReference type="Pfam" id="PF04023">
    <property type="entry name" value="FeoA"/>
    <property type="match status" value="1"/>
</dbReference>
<protein>
    <recommendedName>
        <fullName evidence="2">Ferrous iron transporter FeoA-like domain-containing protein</fullName>
    </recommendedName>
</protein>